<protein>
    <submittedName>
        <fullName evidence="2">Hemagglutinin</fullName>
    </submittedName>
</protein>
<dbReference type="NCBIfam" id="TIGR01731">
    <property type="entry name" value="fil_hemag_20aa"/>
    <property type="match status" value="30"/>
</dbReference>
<dbReference type="Gene3D" id="2.160.20.10">
    <property type="entry name" value="Single-stranded right-handed beta-helix, Pectin lyase-like"/>
    <property type="match status" value="1"/>
</dbReference>
<reference evidence="4 5" key="1">
    <citation type="submission" date="2017-12" db="EMBL/GenBank/DDBJ databases">
        <title>Detection of the carbapenemase gene blaVIM-5 in members of the Pseudomonas putida group isolated from polluted Nigerian wetlands.</title>
        <authorList>
            <person name="Adelowo O."/>
            <person name="Vollmers J."/>
            <person name="Maeusezahl I."/>
            <person name="Kaster A.-K."/>
            <person name="Mueller J.A."/>
        </authorList>
    </citation>
    <scope>NUCLEOTIDE SEQUENCE [LARGE SCALE GENOMIC DNA]</scope>
    <source>
        <strain evidence="3 4">MR119</strain>
        <strain evidence="2 5">MR144</strain>
    </source>
</reference>
<feature type="domain" description="Filamentous haemagglutinin FhaB/tRNA nuclease CdiA-like TPS" evidence="1">
    <location>
        <begin position="65"/>
        <end position="186"/>
    </location>
</feature>
<dbReference type="Pfam" id="PF21726">
    <property type="entry name" value="DUF6862"/>
    <property type="match status" value="1"/>
</dbReference>
<gene>
    <name evidence="2" type="ORF">CXG49_24095</name>
    <name evidence="3" type="ORF">CXG53_24180</name>
</gene>
<dbReference type="Pfam" id="PF04830">
    <property type="entry name" value="DUF637"/>
    <property type="match status" value="1"/>
</dbReference>
<dbReference type="InterPro" id="IPR025157">
    <property type="entry name" value="Hemagglutinin_rpt"/>
</dbReference>
<dbReference type="Pfam" id="PF05594">
    <property type="entry name" value="Fil_haemagg"/>
    <property type="match status" value="9"/>
</dbReference>
<dbReference type="EMBL" id="PJCQ01000031">
    <property type="protein sequence ID" value="PLV13476.1"/>
    <property type="molecule type" value="Genomic_DNA"/>
</dbReference>
<evidence type="ECO:0000313" key="5">
    <source>
        <dbReference type="Proteomes" id="UP000234878"/>
    </source>
</evidence>
<dbReference type="InterPro" id="IPR006915">
    <property type="entry name" value="DUF637_hemagglutn_put"/>
</dbReference>
<dbReference type="EMBL" id="PJCP01000028">
    <property type="protein sequence ID" value="PLV21582.1"/>
    <property type="molecule type" value="Genomic_DNA"/>
</dbReference>
<dbReference type="SMART" id="SM00912">
    <property type="entry name" value="Haemagg_act"/>
    <property type="match status" value="1"/>
</dbReference>
<dbReference type="Pfam" id="PF05860">
    <property type="entry name" value="TPS"/>
    <property type="match status" value="1"/>
</dbReference>
<dbReference type="InterPro" id="IPR011050">
    <property type="entry name" value="Pectin_lyase_fold/virulence"/>
</dbReference>
<accession>A0AAX0VQ74</accession>
<name>A0AAX0VQ74_9PSED</name>
<dbReference type="InterPro" id="IPR010069">
    <property type="entry name" value="CdiA_FHA1_rpt"/>
</dbReference>
<dbReference type="Pfam" id="PF13332">
    <property type="entry name" value="Fil_haemagg_2"/>
    <property type="match status" value="3"/>
</dbReference>
<sequence>MDVRLFAFLARQRSASIQPRERFCGLPKRGLAFILANAIFWQPLWAQAGEGIVVSAPGTSLDRAGNGVPIVNIAAPNGSGLSHNRFSDYNVGKQGVILNNATGRTQATQLGGIVLGNPNLKGSAATTILNEVNGTNPSQLRGYTEVAGQRAHVIVANPHGITCDGCGFINTPRATLSTGRPVIENGQLARHQVDQGQVIIEGAGLNATNVDSFEIITRSAKINAQIQARDLTIVAGRNDVDARTLAATARTDNGSAKPELAIDSSALGGMYAGSIKLVGTEAGVGVKLDGKLIASGGDIQLDANGQLRMAQVSGAGDLRAKAQQVTVDGPVYAAGTAELSARGQLSNNQSVAAGRHVQLSGAQLVNSGIVEAGVNADNSRNTQGDVTLTAQDLRNSASVVASRNLQVKAGTLDNQGGTLKGADAQLTARTLDNRKGRLVADAQLGISATRLDNREGKAIANRVNVAGGEVINQLGLFSAEQSLTFELERLDNSGKGNLVSNGTLQARVKQTLDNQADGLLSAKGTLEVQGPSLDNRGGLMVGDAGVSISGTHLNNSALGVISGLGDVQLDLGALNNSQGGSLASDGNLTLALGATDNRDGRLIAQGRLTGTSGNLDNRDGVISAGQGLDLTTGNVLNGSNASGTSGGLITSQGALTLRAGQFESLGGGEVSAKQNLQLTVARLVQQQARLIGEGNVLIELGTGAQPGDFDNRASLLSAGGLLQIKGLGNFDNRGGEVSSKQSFDLVARGTLENGDQGRIISAGQLGLQAATLRNANQGLMSGWRGLTVEGISLDNSAGGTLSSREGALGLTLSGALDNHGKGALVSRGDITLDAASLNNTSGILSTQGNLGLKLAGNLDNRSGGLLSAHGTLVGSGKAWDNRGGQITANGVKLDTASLDNSGGRLVSDGDLRLGLLGALLNIGAGSTLASAGPLDLTARSVDNRGGQLVSQGLLHILAGRFDNSATGTIASQDALDLTLTEALVNRQGGLIYSKAGTLEIAASDLDNVDGTLRGQLDTTLRIQEVANNQGGHITSQAGNLDLQSTRLDNGSGGVLSSAGWLKLVTDWFGNNAGTTQAQSLDVQATTAIDNRKGHLSAIDGESRIVTGELDNRGGGLYASELLHVRADQLLNQGSSAGLGGKVGAASIDFSLQGALSNQYGLIESSGPVTLSAASIDNTSGAIRALGQTGTTLLAASGLLNNRLGRIETAAQNLDLRAGTLQNTAGTVLHVGTGNFGINLAQAGLAGGSFTTNGDLSYQASAWTNNAIIQARNLNLTIGQFNQGANGQLLAVQRLTGSGGNWSNSGLIASDGSLDLTLTGNYGSSARLSSVGNLTLRTGSITLGQAGSIIGGGTTSVTSTGLVENRGRLTSTQDLRVSAATLNNYGTLGSADDLHLTAATLLNENGLIFSGGDMQLRVGNFNNRYADVYSLGSLHIAADDQQGWASSVQNVSGSFESAGAMTLLVQDFDNRRDDDFQIGQQLVAGNIRMFADDVCDGKGCEFKFQSWERYEDVVTHDSPQASITAGGDFRFRGGAFDNLYSSIASGGNIDIHAATFRNQGAAGGVEKHLDGSFYTRTDSYYWTFRANKDLYNRYNDPASPDYNPGALTRQQVFESGGYPAHNFHGLATAEVQVSGTPVANAVLQAAGNVNINASDQFDNSVVRRNAGSQTISKRNVNTANGATTGQFAVTSQLPPDLVQRQVNPISLPSFTLPQGENGLFRLSGQSGAGGSAQGTGGLIVAGQSANAVSGSTLSVPRVQGVPNTAAPDNSHKYLIETNPELTKLKRFLGSDYLLDRVGYDPDKAQKRLGDGLYEQRLIQQAVVARTGQRYIDGIANDEALFKYLMDNAIAYKDSVQLKVGVGLTAEQVAALTHDIVWLEEAMVNGEKVLVPVLYLAQADGRLAPNGALIMGNDVALISGGDLSNQGTLRASGNLSATATHLDNTGLIEASKRLDLLAMDSIRNAAGGIISGGDVNLSALTGDVINERTITSVDTRSVNDRIHKEIANNAARIESRGELGIIAGRDLVSTGSVIQAGGDAALQAGRDLSIVSAQEVDSADFKSRRVTGNISEVTQHGSDVQVGGDLQVNAGRDVNVVASRVEAGRDLAVSAGRDVLISAAANETHSNSDYKGGGKEIQRQDDMVRQQSAELKAGGDVLVNAGENITLVSSKIGAGNEAYLVAGDKIELLAANDSDYSLYDMKEKGNWGQSKTQRDEVTDIKAVGSEISAGADITLRSGGDQKYQGAKLDSGNDIAIVSGGSVTFEAVKDLHQESHEKSKGDLAWQSSKGKGQTDETLRQTQLIAQGNVAIKAVEGLKIDIKHIDQQSVSQAIDAMVKADPNLAWLKEAEKRGYVDWRQVREIHDSWKYSNSGLGAAPSMVIAIVASAYLGPLYGAMASNLAIGTINNKGDLGRGLKEATSSDNLKRYAITAATAYLAENYFDDILKTQTNTFTGKVTVDLRSLSGVSRFAANQAMQSVTSTALSKAVGLGGSFSDALKDSLYNTFAAAGFNAIGDFGKTHGLEAGDAQMVVMHAVMGGLAAEARGGSFAAGAAGAGLNEALVGDLDKLISSYSPANREALLTMSSQLVGILGVLVQNNNATADQLETGAWAARNSTQYNYLNHEENQQRFEAKKACDGGDKTACAHFDELNELDRRRDLNLLAACSSKGSSETCSALRKEAWEAAQSLKRASWTPEAQEQYQQAMQNPELMAYTIEGELHSIYKINDPITAGDSKRLAEAMASFGSDFIPGYGDAKAFADAEDPFDYAIAGVGLVPGVGDGAAKILAKAKALYKEGKVAEAADLVEGLDKLPRSKSQNEILGGAHRDTSKPVNDGYDSHHCPAQSCYKGAPISSADGPAIKMDPADHKNTASYGRDADARAYRERQQDLLSQGKLYEAIQMDIDDIRSKFGSKYDESIRQMLEYAKGLNPDDFRKR</sequence>
<dbReference type="SUPFAM" id="SSF51126">
    <property type="entry name" value="Pectin lyase-like"/>
    <property type="match status" value="1"/>
</dbReference>
<dbReference type="NCBIfam" id="TIGR01901">
    <property type="entry name" value="adhes_NPXG"/>
    <property type="match status" value="1"/>
</dbReference>
<evidence type="ECO:0000313" key="2">
    <source>
        <dbReference type="EMBL" id="PLV13476.1"/>
    </source>
</evidence>
<keyword evidence="4" id="KW-1185">Reference proteome</keyword>
<proteinExistence type="predicted"/>
<dbReference type="Proteomes" id="UP000234878">
    <property type="component" value="Unassembled WGS sequence"/>
</dbReference>
<evidence type="ECO:0000313" key="3">
    <source>
        <dbReference type="EMBL" id="PLV21582.1"/>
    </source>
</evidence>
<evidence type="ECO:0000313" key="4">
    <source>
        <dbReference type="Proteomes" id="UP000234839"/>
    </source>
</evidence>
<dbReference type="GO" id="GO:0003824">
    <property type="term" value="F:catalytic activity"/>
    <property type="evidence" value="ECO:0007669"/>
    <property type="project" value="UniProtKB-ARBA"/>
</dbReference>
<evidence type="ECO:0000259" key="1">
    <source>
        <dbReference type="SMART" id="SM00912"/>
    </source>
</evidence>
<dbReference type="RefSeq" id="WP_102082628.1">
    <property type="nucleotide sequence ID" value="NZ_PJCP01000028.1"/>
</dbReference>
<organism evidence="2 5">
    <name type="scientific">Pseudomonas guariconensis</name>
    <dbReference type="NCBI Taxonomy" id="1288410"/>
    <lineage>
        <taxon>Bacteria</taxon>
        <taxon>Pseudomonadati</taxon>
        <taxon>Pseudomonadota</taxon>
        <taxon>Gammaproteobacteria</taxon>
        <taxon>Pseudomonadales</taxon>
        <taxon>Pseudomonadaceae</taxon>
        <taxon>Pseudomonas</taxon>
    </lineage>
</organism>
<dbReference type="InterPro" id="IPR008638">
    <property type="entry name" value="FhaB/CdiA-like_TPS"/>
</dbReference>
<comment type="caution">
    <text evidence="2">The sequence shown here is derived from an EMBL/GenBank/DDBJ whole genome shotgun (WGS) entry which is preliminary data.</text>
</comment>
<dbReference type="InterPro" id="IPR049271">
    <property type="entry name" value="DUF6862"/>
</dbReference>
<dbReference type="InterPro" id="IPR012334">
    <property type="entry name" value="Pectin_lyas_fold"/>
</dbReference>
<dbReference type="InterPro" id="IPR008619">
    <property type="entry name" value="Filamentous_hemagglutn_rpt"/>
</dbReference>
<dbReference type="Proteomes" id="UP000234839">
    <property type="component" value="Unassembled WGS sequence"/>
</dbReference>